<name>A0A9D4HN41_DREPO</name>
<protein>
    <submittedName>
        <fullName evidence="2">Uncharacterized protein</fullName>
    </submittedName>
</protein>
<evidence type="ECO:0000313" key="3">
    <source>
        <dbReference type="Proteomes" id="UP000828390"/>
    </source>
</evidence>
<dbReference type="EMBL" id="JAIWYP010000012">
    <property type="protein sequence ID" value="KAH3726672.1"/>
    <property type="molecule type" value="Genomic_DNA"/>
</dbReference>
<gene>
    <name evidence="2" type="ORF">DPMN_052541</name>
</gene>
<dbReference type="AlphaFoldDB" id="A0A9D4HN41"/>
<evidence type="ECO:0000313" key="2">
    <source>
        <dbReference type="EMBL" id="KAH3726672.1"/>
    </source>
</evidence>
<organism evidence="2 3">
    <name type="scientific">Dreissena polymorpha</name>
    <name type="common">Zebra mussel</name>
    <name type="synonym">Mytilus polymorpha</name>
    <dbReference type="NCBI Taxonomy" id="45954"/>
    <lineage>
        <taxon>Eukaryota</taxon>
        <taxon>Metazoa</taxon>
        <taxon>Spiralia</taxon>
        <taxon>Lophotrochozoa</taxon>
        <taxon>Mollusca</taxon>
        <taxon>Bivalvia</taxon>
        <taxon>Autobranchia</taxon>
        <taxon>Heteroconchia</taxon>
        <taxon>Euheterodonta</taxon>
        <taxon>Imparidentia</taxon>
        <taxon>Neoheterodontei</taxon>
        <taxon>Myida</taxon>
        <taxon>Dreissenoidea</taxon>
        <taxon>Dreissenidae</taxon>
        <taxon>Dreissena</taxon>
    </lineage>
</organism>
<feature type="compositionally biased region" description="Polar residues" evidence="1">
    <location>
        <begin position="13"/>
        <end position="31"/>
    </location>
</feature>
<comment type="caution">
    <text evidence="2">The sequence shown here is derived from an EMBL/GenBank/DDBJ whole genome shotgun (WGS) entry which is preliminary data.</text>
</comment>
<feature type="compositionally biased region" description="Polar residues" evidence="1">
    <location>
        <begin position="44"/>
        <end position="58"/>
    </location>
</feature>
<feature type="region of interest" description="Disordered" evidence="1">
    <location>
        <begin position="13"/>
        <end position="94"/>
    </location>
</feature>
<keyword evidence="3" id="KW-1185">Reference proteome</keyword>
<proteinExistence type="predicted"/>
<accession>A0A9D4HN41</accession>
<dbReference type="Proteomes" id="UP000828390">
    <property type="component" value="Unassembled WGS sequence"/>
</dbReference>
<evidence type="ECO:0000256" key="1">
    <source>
        <dbReference type="SAM" id="MobiDB-lite"/>
    </source>
</evidence>
<sequence length="94" mass="10678">MHSSNFVSTLFRSVNNSESSLIDSTAYSKTVSESKEPKRKQKSSRAAESTVESTNIMNRESHIIMEETHPKEYRDDRLNDVPPQQNDSGELCPM</sequence>
<reference evidence="2" key="2">
    <citation type="submission" date="2020-11" db="EMBL/GenBank/DDBJ databases">
        <authorList>
            <person name="McCartney M.A."/>
            <person name="Auch B."/>
            <person name="Kono T."/>
            <person name="Mallez S."/>
            <person name="Becker A."/>
            <person name="Gohl D.M."/>
            <person name="Silverstein K.A.T."/>
            <person name="Koren S."/>
            <person name="Bechman K.B."/>
            <person name="Herman A."/>
            <person name="Abrahante J.E."/>
            <person name="Garbe J."/>
        </authorList>
    </citation>
    <scope>NUCLEOTIDE SEQUENCE</scope>
    <source>
        <strain evidence="2">Duluth1</strain>
        <tissue evidence="2">Whole animal</tissue>
    </source>
</reference>
<reference evidence="2" key="1">
    <citation type="journal article" date="2019" name="bioRxiv">
        <title>The Genome of the Zebra Mussel, Dreissena polymorpha: A Resource for Invasive Species Research.</title>
        <authorList>
            <person name="McCartney M.A."/>
            <person name="Auch B."/>
            <person name="Kono T."/>
            <person name="Mallez S."/>
            <person name="Zhang Y."/>
            <person name="Obille A."/>
            <person name="Becker A."/>
            <person name="Abrahante J.E."/>
            <person name="Garbe J."/>
            <person name="Badalamenti J.P."/>
            <person name="Herman A."/>
            <person name="Mangelson H."/>
            <person name="Liachko I."/>
            <person name="Sullivan S."/>
            <person name="Sone E.D."/>
            <person name="Koren S."/>
            <person name="Silverstein K.A.T."/>
            <person name="Beckman K.B."/>
            <person name="Gohl D.M."/>
        </authorList>
    </citation>
    <scope>NUCLEOTIDE SEQUENCE</scope>
    <source>
        <strain evidence="2">Duluth1</strain>
        <tissue evidence="2">Whole animal</tissue>
    </source>
</reference>
<feature type="compositionally biased region" description="Basic and acidic residues" evidence="1">
    <location>
        <begin position="59"/>
        <end position="79"/>
    </location>
</feature>